<dbReference type="EMBL" id="PQAP01000197">
    <property type="protein sequence ID" value="PWB68522.1"/>
    <property type="molecule type" value="Genomic_DNA"/>
</dbReference>
<organism evidence="1 2">
    <name type="scientific">candidate division GN15 bacterium</name>
    <dbReference type="NCBI Taxonomy" id="2072418"/>
    <lineage>
        <taxon>Bacteria</taxon>
        <taxon>candidate division GN15</taxon>
    </lineage>
</organism>
<dbReference type="AlphaFoldDB" id="A0A855X3C9"/>
<evidence type="ECO:0000313" key="2">
    <source>
        <dbReference type="Proteomes" id="UP000250918"/>
    </source>
</evidence>
<accession>A0A855X3C9</accession>
<reference evidence="1 2" key="1">
    <citation type="journal article" date="2018" name="ISME J.">
        <title>A methanotrophic archaeon couples anaerobic oxidation of methane to Fe(III) reduction.</title>
        <authorList>
            <person name="Cai C."/>
            <person name="Leu A.O."/>
            <person name="Xie G.J."/>
            <person name="Guo J."/>
            <person name="Feng Y."/>
            <person name="Zhao J.X."/>
            <person name="Tyson G.W."/>
            <person name="Yuan Z."/>
            <person name="Hu S."/>
        </authorList>
    </citation>
    <scope>NUCLEOTIDE SEQUENCE [LARGE SCALE GENOMIC DNA]</scope>
    <source>
        <strain evidence="1">FeB_12</strain>
    </source>
</reference>
<protein>
    <recommendedName>
        <fullName evidence="3">GGDEF domain-containing protein</fullName>
    </recommendedName>
</protein>
<name>A0A855X3C9_9BACT</name>
<gene>
    <name evidence="1" type="ORF">C3F09_11425</name>
</gene>
<dbReference type="Proteomes" id="UP000250918">
    <property type="component" value="Unassembled WGS sequence"/>
</dbReference>
<evidence type="ECO:0008006" key="3">
    <source>
        <dbReference type="Google" id="ProtNLM"/>
    </source>
</evidence>
<evidence type="ECO:0000313" key="1">
    <source>
        <dbReference type="EMBL" id="PWB68522.1"/>
    </source>
</evidence>
<proteinExistence type="predicted"/>
<sequence>MKIDGFVSGTNFGTIVAVKTSHKGSKGLMELQVGTMTTRACQTFLTMAEIEMRRAERYRIFVSLLVLDLSILQEIVPDRTAELVDRLVDLAATRIRCTDSIAATDPYRVALLFPETPRQSAMLAAHRLTDMVRHVLSEETGKAVDAIIPVEIVSYPDAAGAKTLAKALQDLAQKSRN</sequence>
<comment type="caution">
    <text evidence="1">The sequence shown here is derived from an EMBL/GenBank/DDBJ whole genome shotgun (WGS) entry which is preliminary data.</text>
</comment>